<keyword evidence="5 6" id="KW-0349">Heme</keyword>
<reference evidence="7" key="1">
    <citation type="journal article" date="2020" name="Stud. Mycol.">
        <title>101 Dothideomycetes genomes: a test case for predicting lifestyles and emergence of pathogens.</title>
        <authorList>
            <person name="Haridas S."/>
            <person name="Albert R."/>
            <person name="Binder M."/>
            <person name="Bloem J."/>
            <person name="Labutti K."/>
            <person name="Salamov A."/>
            <person name="Andreopoulos B."/>
            <person name="Baker S."/>
            <person name="Barry K."/>
            <person name="Bills G."/>
            <person name="Bluhm B."/>
            <person name="Cannon C."/>
            <person name="Castanera R."/>
            <person name="Culley D."/>
            <person name="Daum C."/>
            <person name="Ezra D."/>
            <person name="Gonzalez J."/>
            <person name="Henrissat B."/>
            <person name="Kuo A."/>
            <person name="Liang C."/>
            <person name="Lipzen A."/>
            <person name="Lutzoni F."/>
            <person name="Magnuson J."/>
            <person name="Mondo S."/>
            <person name="Nolan M."/>
            <person name="Ohm R."/>
            <person name="Pangilinan J."/>
            <person name="Park H.-J."/>
            <person name="Ramirez L."/>
            <person name="Alfaro M."/>
            <person name="Sun H."/>
            <person name="Tritt A."/>
            <person name="Yoshinaga Y."/>
            <person name="Zwiers L.-H."/>
            <person name="Turgeon B."/>
            <person name="Goodwin S."/>
            <person name="Spatafora J."/>
            <person name="Crous P."/>
            <person name="Grigoriev I."/>
        </authorList>
    </citation>
    <scope>NUCLEOTIDE SEQUENCE</scope>
    <source>
        <strain evidence="7">CBS 269.34</strain>
    </source>
</reference>
<evidence type="ECO:0000256" key="6">
    <source>
        <dbReference type="RuleBase" id="RU000461"/>
    </source>
</evidence>
<evidence type="ECO:0000313" key="7">
    <source>
        <dbReference type="EMBL" id="KAF2494595.1"/>
    </source>
</evidence>
<keyword evidence="4 5" id="KW-0408">Iron</keyword>
<comment type="similarity">
    <text evidence="2 6">Belongs to the cytochrome P450 family.</text>
</comment>
<dbReference type="CDD" id="cd11060">
    <property type="entry name" value="CYP57A1-like"/>
    <property type="match status" value="1"/>
</dbReference>
<dbReference type="InterPro" id="IPR017972">
    <property type="entry name" value="Cyt_P450_CS"/>
</dbReference>
<dbReference type="GO" id="GO:0005506">
    <property type="term" value="F:iron ion binding"/>
    <property type="evidence" value="ECO:0007669"/>
    <property type="project" value="InterPro"/>
</dbReference>
<evidence type="ECO:0000256" key="4">
    <source>
        <dbReference type="ARBA" id="ARBA00023004"/>
    </source>
</evidence>
<keyword evidence="6" id="KW-0503">Monooxygenase</keyword>
<dbReference type="EMBL" id="MU004190">
    <property type="protein sequence ID" value="KAF2494595.1"/>
    <property type="molecule type" value="Genomic_DNA"/>
</dbReference>
<name>A0A6A6QQA2_9PEZI</name>
<keyword evidence="3 5" id="KW-0479">Metal-binding</keyword>
<dbReference type="GO" id="GO:0016705">
    <property type="term" value="F:oxidoreductase activity, acting on paired donors, with incorporation or reduction of molecular oxygen"/>
    <property type="evidence" value="ECO:0007669"/>
    <property type="project" value="InterPro"/>
</dbReference>
<dbReference type="PRINTS" id="PR00385">
    <property type="entry name" value="P450"/>
</dbReference>
<organism evidence="7 8">
    <name type="scientific">Lophium mytilinum</name>
    <dbReference type="NCBI Taxonomy" id="390894"/>
    <lineage>
        <taxon>Eukaryota</taxon>
        <taxon>Fungi</taxon>
        <taxon>Dikarya</taxon>
        <taxon>Ascomycota</taxon>
        <taxon>Pezizomycotina</taxon>
        <taxon>Dothideomycetes</taxon>
        <taxon>Pleosporomycetidae</taxon>
        <taxon>Mytilinidiales</taxon>
        <taxon>Mytilinidiaceae</taxon>
        <taxon>Lophium</taxon>
    </lineage>
</organism>
<dbReference type="InterPro" id="IPR001128">
    <property type="entry name" value="Cyt_P450"/>
</dbReference>
<evidence type="ECO:0000256" key="3">
    <source>
        <dbReference type="ARBA" id="ARBA00022723"/>
    </source>
</evidence>
<accession>A0A6A6QQA2</accession>
<protein>
    <submittedName>
        <fullName evidence="7">Cytochrome P450 oxidoreductase</fullName>
    </submittedName>
</protein>
<sequence length="519" mass="59413">MTILLDAILYAKTYWLPVCVGALLARLVYNRYKNGLSDIPGPFLASLTDAWMFSHYLRRKGHQEWKMHEEYNSPLLRIGPNTIAVADAEAVKLIYGWKPIFSKSRLYISQYVTTEDGHVLENVSSTRDEARHSILRRPVAHAYSLGTLVEFEPLVDSTSLVFFKEVEERFARTGKECELSKWVQMYAFDIIDSNNQLELTFSKRFGFLESGKDLGDMMYHTGKAMDYIGFVGQVPTLDEWLRIKGFGYILRKFRPTGPLMKFTARQIREHATSSSESQTRPDFLSRFIKAREKYPELMTDRRLATYTNTNISAGSDTTAIALREAIFRILTHPGCYEKFMAELKHTLQARPDDFEYSTPITWAESQKMPYFQAVIKECLRVHPALGQIIPRDVPAGGITLCGKYLPEGTVVGCNAWSVHRDKSVYGENAHEFVPERWLDPDVDKVRYLESLSFAFGGGSRVCLGKNIAMLEISKFVPEFFRRFEIGLVEEGRYRLFPGWLVLQNGLDVTLKVRDGGEFL</sequence>
<comment type="cofactor">
    <cofactor evidence="1 5">
        <name>heme</name>
        <dbReference type="ChEBI" id="CHEBI:30413"/>
    </cofactor>
</comment>
<dbReference type="Gene3D" id="1.10.630.10">
    <property type="entry name" value="Cytochrome P450"/>
    <property type="match status" value="1"/>
</dbReference>
<dbReference type="InterPro" id="IPR002401">
    <property type="entry name" value="Cyt_P450_E_grp-I"/>
</dbReference>
<evidence type="ECO:0000256" key="5">
    <source>
        <dbReference type="PIRSR" id="PIRSR602401-1"/>
    </source>
</evidence>
<dbReference type="PRINTS" id="PR00463">
    <property type="entry name" value="EP450I"/>
</dbReference>
<dbReference type="InterPro" id="IPR050121">
    <property type="entry name" value="Cytochrome_P450_monoxygenase"/>
</dbReference>
<keyword evidence="6" id="KW-0560">Oxidoreductase</keyword>
<dbReference type="SUPFAM" id="SSF48264">
    <property type="entry name" value="Cytochrome P450"/>
    <property type="match status" value="1"/>
</dbReference>
<dbReference type="PANTHER" id="PTHR24305">
    <property type="entry name" value="CYTOCHROME P450"/>
    <property type="match status" value="1"/>
</dbReference>
<dbReference type="PANTHER" id="PTHR24305:SF232">
    <property type="entry name" value="P450, PUTATIVE (EUROFUNG)-RELATED"/>
    <property type="match status" value="1"/>
</dbReference>
<dbReference type="OrthoDB" id="3934656at2759"/>
<dbReference type="GO" id="GO:0020037">
    <property type="term" value="F:heme binding"/>
    <property type="evidence" value="ECO:0007669"/>
    <property type="project" value="InterPro"/>
</dbReference>
<gene>
    <name evidence="7" type="ORF">BU16DRAFT_589544</name>
</gene>
<evidence type="ECO:0000256" key="2">
    <source>
        <dbReference type="ARBA" id="ARBA00010617"/>
    </source>
</evidence>
<evidence type="ECO:0000256" key="1">
    <source>
        <dbReference type="ARBA" id="ARBA00001971"/>
    </source>
</evidence>
<dbReference type="AlphaFoldDB" id="A0A6A6QQA2"/>
<dbReference type="PROSITE" id="PS00086">
    <property type="entry name" value="CYTOCHROME_P450"/>
    <property type="match status" value="1"/>
</dbReference>
<dbReference type="Proteomes" id="UP000799750">
    <property type="component" value="Unassembled WGS sequence"/>
</dbReference>
<dbReference type="InterPro" id="IPR036396">
    <property type="entry name" value="Cyt_P450_sf"/>
</dbReference>
<dbReference type="GO" id="GO:0004497">
    <property type="term" value="F:monooxygenase activity"/>
    <property type="evidence" value="ECO:0007669"/>
    <property type="project" value="UniProtKB-KW"/>
</dbReference>
<evidence type="ECO:0000313" key="8">
    <source>
        <dbReference type="Proteomes" id="UP000799750"/>
    </source>
</evidence>
<keyword evidence="8" id="KW-1185">Reference proteome</keyword>
<proteinExistence type="inferred from homology"/>
<dbReference type="Pfam" id="PF00067">
    <property type="entry name" value="p450"/>
    <property type="match status" value="1"/>
</dbReference>
<feature type="binding site" description="axial binding residue" evidence="5">
    <location>
        <position position="462"/>
    </location>
    <ligand>
        <name>heme</name>
        <dbReference type="ChEBI" id="CHEBI:30413"/>
    </ligand>
    <ligandPart>
        <name>Fe</name>
        <dbReference type="ChEBI" id="CHEBI:18248"/>
    </ligandPart>
</feature>